<gene>
    <name evidence="2" type="ORF">DNX69_07685</name>
</gene>
<feature type="region of interest" description="Disordered" evidence="1">
    <location>
        <begin position="155"/>
        <end position="214"/>
    </location>
</feature>
<evidence type="ECO:0000313" key="2">
    <source>
        <dbReference type="EMBL" id="PZA12784.1"/>
    </source>
</evidence>
<sequence>MTDDPPPPRYLPRGLTPEAVAELKRLYEETDEPLTAVAAQFEICRHTLRKVAEAEGWTPRLERPRVGPRPPLPVRQARGFSQRALDDLRRRYVETEEPVQRIIEDYHIHRNTLERLVMQEGWPRRKDRPPRDMPVLLQINREATAALQQARAIAAGAPPPGLPPPAVDAKAAVDTEAAAPAPESEAEMAPVPEAASAAEAVTEASAATPADQVSPEAVLSLARRLERAVETQLRKVENLREDTTLGGHRAVEAERIARTLAALTQTLFKVRQLRDPERALSAADDEMPADADGFRLELARRIETFVRGGDDRALPAPGQPPDAGSAAG</sequence>
<protein>
    <submittedName>
        <fullName evidence="2">Uncharacterized protein</fullName>
    </submittedName>
</protein>
<dbReference type="EMBL" id="QKQS01000012">
    <property type="protein sequence ID" value="PZA12784.1"/>
    <property type="molecule type" value="Genomic_DNA"/>
</dbReference>
<dbReference type="OrthoDB" id="8138681at2"/>
<accession>A0A323UJW4</accession>
<evidence type="ECO:0000313" key="3">
    <source>
        <dbReference type="Proteomes" id="UP000248134"/>
    </source>
</evidence>
<dbReference type="AlphaFoldDB" id="A0A323UJW4"/>
<organism evidence="2 3">
    <name type="scientific">Rhodopseudomonas palustris</name>
    <dbReference type="NCBI Taxonomy" id="1076"/>
    <lineage>
        <taxon>Bacteria</taxon>
        <taxon>Pseudomonadati</taxon>
        <taxon>Pseudomonadota</taxon>
        <taxon>Alphaproteobacteria</taxon>
        <taxon>Hyphomicrobiales</taxon>
        <taxon>Nitrobacteraceae</taxon>
        <taxon>Rhodopseudomonas</taxon>
    </lineage>
</organism>
<dbReference type="Proteomes" id="UP000248134">
    <property type="component" value="Unassembled WGS sequence"/>
</dbReference>
<evidence type="ECO:0000256" key="1">
    <source>
        <dbReference type="SAM" id="MobiDB-lite"/>
    </source>
</evidence>
<proteinExistence type="predicted"/>
<name>A0A323UJW4_RHOPL</name>
<dbReference type="RefSeq" id="WP_110785437.1">
    <property type="nucleotide sequence ID" value="NZ_QKQS01000012.1"/>
</dbReference>
<feature type="region of interest" description="Disordered" evidence="1">
    <location>
        <begin position="307"/>
        <end position="328"/>
    </location>
</feature>
<reference evidence="2 3" key="1">
    <citation type="submission" date="2018-06" db="EMBL/GenBank/DDBJ databases">
        <title>Draft Whole-Genome Sequence of the purple photosynthetic bacterium Rhodospeudomonas palustris XCP.</title>
        <authorList>
            <person name="Rayyan A."/>
            <person name="Meyer T.E."/>
            <person name="Kyndt J.A."/>
        </authorList>
    </citation>
    <scope>NUCLEOTIDE SEQUENCE [LARGE SCALE GENOMIC DNA]</scope>
    <source>
        <strain evidence="2 3">XCP</strain>
    </source>
</reference>
<feature type="compositionally biased region" description="Low complexity" evidence="1">
    <location>
        <begin position="167"/>
        <end position="210"/>
    </location>
</feature>
<feature type="compositionally biased region" description="Pro residues" evidence="1">
    <location>
        <begin position="157"/>
        <end position="166"/>
    </location>
</feature>
<comment type="caution">
    <text evidence="2">The sequence shown here is derived from an EMBL/GenBank/DDBJ whole genome shotgun (WGS) entry which is preliminary data.</text>
</comment>